<gene>
    <name evidence="2" type="ORF">EV659_107154</name>
</gene>
<keyword evidence="1" id="KW-0479">Metal-binding</keyword>
<accession>A0A4R2PHA0</accession>
<evidence type="ECO:0000256" key="1">
    <source>
        <dbReference type="PIRSR" id="PIRSR605019-1"/>
    </source>
</evidence>
<dbReference type="Pfam" id="PF03352">
    <property type="entry name" value="Adenine_glyco"/>
    <property type="match status" value="1"/>
</dbReference>
<keyword evidence="1" id="KW-0862">Zinc</keyword>
<dbReference type="InParanoid" id="A0A4R2PHA0"/>
<dbReference type="GO" id="GO:0006284">
    <property type="term" value="P:base-excision repair"/>
    <property type="evidence" value="ECO:0007669"/>
    <property type="project" value="InterPro"/>
</dbReference>
<reference evidence="2 3" key="1">
    <citation type="submission" date="2019-03" db="EMBL/GenBank/DDBJ databases">
        <title>Genomic Encyclopedia of Type Strains, Phase IV (KMG-IV): sequencing the most valuable type-strain genomes for metagenomic binning, comparative biology and taxonomic classification.</title>
        <authorList>
            <person name="Goeker M."/>
        </authorList>
    </citation>
    <scope>NUCLEOTIDE SEQUENCE [LARGE SCALE GENOMIC DNA]</scope>
    <source>
        <strain evidence="2 3">DSM 2132</strain>
    </source>
</reference>
<name>A0A4R2PHA0_RHOSA</name>
<dbReference type="Gene3D" id="1.10.340.30">
    <property type="entry name" value="Hypothetical protein, domain 2"/>
    <property type="match status" value="1"/>
</dbReference>
<dbReference type="InterPro" id="IPR005019">
    <property type="entry name" value="Adenine_glyco"/>
</dbReference>
<protein>
    <submittedName>
        <fullName evidence="2">DNA-3-methyladenine glycosylase I</fullName>
    </submittedName>
</protein>
<feature type="binding site" evidence="1">
    <location>
        <position position="39"/>
    </location>
    <ligand>
        <name>Zn(2+)</name>
        <dbReference type="ChEBI" id="CHEBI:29105"/>
    </ligand>
</feature>
<dbReference type="PANTHER" id="PTHR30037">
    <property type="entry name" value="DNA-3-METHYLADENINE GLYCOSYLASE 1"/>
    <property type="match status" value="1"/>
</dbReference>
<dbReference type="RefSeq" id="WP_200287712.1">
    <property type="nucleotide sequence ID" value="NZ_JACIGF010000007.1"/>
</dbReference>
<evidence type="ECO:0000313" key="2">
    <source>
        <dbReference type="EMBL" id="TCP33541.1"/>
    </source>
</evidence>
<feature type="binding site" evidence="1">
    <location>
        <position position="203"/>
    </location>
    <ligand>
        <name>Zn(2+)</name>
        <dbReference type="ChEBI" id="CHEBI:29105"/>
    </ligand>
</feature>
<feature type="binding site" evidence="1">
    <location>
        <position position="26"/>
    </location>
    <ligand>
        <name>Zn(2+)</name>
        <dbReference type="ChEBI" id="CHEBI:29105"/>
    </ligand>
</feature>
<evidence type="ECO:0000313" key="3">
    <source>
        <dbReference type="Proteomes" id="UP000295399"/>
    </source>
</evidence>
<dbReference type="GO" id="GO:0008725">
    <property type="term" value="F:DNA-3-methyladenine glycosylase activity"/>
    <property type="evidence" value="ECO:0007669"/>
    <property type="project" value="InterPro"/>
</dbReference>
<feature type="binding site" evidence="1">
    <location>
        <position position="199"/>
    </location>
    <ligand>
        <name>Zn(2+)</name>
        <dbReference type="ChEBI" id="CHEBI:29105"/>
    </ligand>
</feature>
<keyword evidence="3" id="KW-1185">Reference proteome</keyword>
<sequence>MDEAENRLMDKTDEGLRVGADGVCRCWWCGDAPDYQHYHDTEWGRPEGRDDRLFEKLVLEGFQAGLSWITVLRKRERFRRAFAGFDWQVMARFDEADVARLLADPGLIRHRGKIEAAINNARRMEDLLAETGSFARFVWQFEPVPERRPERVTYDAVKAGPPPREARAMAKALRARGWRFVGPVTVYSLFQAEGLVNDHLPGCPRRAEVAADRAAFTRPV</sequence>
<dbReference type="Proteomes" id="UP000295399">
    <property type="component" value="Unassembled WGS sequence"/>
</dbReference>
<dbReference type="GO" id="GO:0046872">
    <property type="term" value="F:metal ion binding"/>
    <property type="evidence" value="ECO:0007669"/>
    <property type="project" value="UniProtKB-KW"/>
</dbReference>
<dbReference type="FunCoup" id="A0A4R2PHA0">
    <property type="interactions" value="121"/>
</dbReference>
<proteinExistence type="predicted"/>
<dbReference type="PANTHER" id="PTHR30037:SF4">
    <property type="entry name" value="DNA-3-METHYLADENINE GLYCOSYLASE I"/>
    <property type="match status" value="1"/>
</dbReference>
<dbReference type="InterPro" id="IPR011257">
    <property type="entry name" value="DNA_glycosylase"/>
</dbReference>
<dbReference type="AlphaFoldDB" id="A0A4R2PHA0"/>
<dbReference type="EMBL" id="SLXO01000007">
    <property type="protein sequence ID" value="TCP33541.1"/>
    <property type="molecule type" value="Genomic_DNA"/>
</dbReference>
<dbReference type="SUPFAM" id="SSF48150">
    <property type="entry name" value="DNA-glycosylase"/>
    <property type="match status" value="1"/>
</dbReference>
<comment type="caution">
    <text evidence="2">The sequence shown here is derived from an EMBL/GenBank/DDBJ whole genome shotgun (WGS) entry which is preliminary data.</text>
</comment>
<dbReference type="InterPro" id="IPR052891">
    <property type="entry name" value="DNA-3mA_glycosylase"/>
</dbReference>
<organism evidence="2 3">
    <name type="scientific">Rhodothalassium salexigens DSM 2132</name>
    <dbReference type="NCBI Taxonomy" id="1188247"/>
    <lineage>
        <taxon>Bacteria</taxon>
        <taxon>Pseudomonadati</taxon>
        <taxon>Pseudomonadota</taxon>
        <taxon>Alphaproteobacteria</taxon>
        <taxon>Rhodothalassiales</taxon>
        <taxon>Rhodothalassiaceae</taxon>
        <taxon>Rhodothalassium</taxon>
    </lineage>
</organism>